<accession>R7V6K0</accession>
<evidence type="ECO:0000313" key="2">
    <source>
        <dbReference type="EnsemblMetazoa" id="CapteP189880"/>
    </source>
</evidence>
<dbReference type="EMBL" id="KB296266">
    <property type="protein sequence ID" value="ELU11991.1"/>
    <property type="molecule type" value="Genomic_DNA"/>
</dbReference>
<organism evidence="1">
    <name type="scientific">Capitella teleta</name>
    <name type="common">Polychaete worm</name>
    <dbReference type="NCBI Taxonomy" id="283909"/>
    <lineage>
        <taxon>Eukaryota</taxon>
        <taxon>Metazoa</taxon>
        <taxon>Spiralia</taxon>
        <taxon>Lophotrochozoa</taxon>
        <taxon>Annelida</taxon>
        <taxon>Polychaeta</taxon>
        <taxon>Sedentaria</taxon>
        <taxon>Scolecida</taxon>
        <taxon>Capitellidae</taxon>
        <taxon>Capitella</taxon>
    </lineage>
</organism>
<gene>
    <name evidence="1" type="ORF">CAPTEDRAFT_189880</name>
</gene>
<keyword evidence="3" id="KW-1185">Reference proteome</keyword>
<dbReference type="AlphaFoldDB" id="R7V6K0"/>
<proteinExistence type="predicted"/>
<sequence length="361" mass="40180">MAEGLAKAQAGAQKYELELPEEQLDADIEGSSVLRETLREPLVSATAWLSSQQEEPRGVPGPTPSVASSSMVEAKLPKLDLLKFGRDCKEWCSFWEQFEVAIDSSDLPPITKFAYLRSVLAGEAKVAIQGLSLCAANYASAVELRKKRFGRKERIVFMHSLWVMGVGWDEEVPSDIACEFRRWLAGFERVVGSPAVCAPPMECLCQERVLTSVVLKSTSCKTSIRAGKSGLLNEIFPEGGNSRGDWGTVGHGVQWDKWPGEFLLNAEVRYDRNPKRKTSKGRVPGDVMEAAAKRVCAGQSVRDVANETGIPKTTLHRYVAKMNTEESPRFTPNYFVNRVFSEEEEKAFLNIYFVRQSITMD</sequence>
<dbReference type="PANTHER" id="PTHR22954">
    <property type="entry name" value="RETROVIRAL PROTEASE-RELATED"/>
    <property type="match status" value="1"/>
</dbReference>
<dbReference type="Proteomes" id="UP000014760">
    <property type="component" value="Unassembled WGS sequence"/>
</dbReference>
<dbReference type="EMBL" id="AMQN01019801">
    <property type="status" value="NOT_ANNOTATED_CDS"/>
    <property type="molecule type" value="Genomic_DNA"/>
</dbReference>
<dbReference type="PANTHER" id="PTHR22954:SF3">
    <property type="entry name" value="PROTEIN CBG08539"/>
    <property type="match status" value="1"/>
</dbReference>
<dbReference type="OrthoDB" id="5978872at2759"/>
<protein>
    <recommendedName>
        <fullName evidence="4">HTH psq-type domain-containing protein</fullName>
    </recommendedName>
</protein>
<name>R7V6K0_CAPTE</name>
<evidence type="ECO:0000313" key="3">
    <source>
        <dbReference type="Proteomes" id="UP000014760"/>
    </source>
</evidence>
<dbReference type="EMBL" id="AMQN01019802">
    <property type="status" value="NOT_ANNOTATED_CDS"/>
    <property type="molecule type" value="Genomic_DNA"/>
</dbReference>
<evidence type="ECO:0008006" key="4">
    <source>
        <dbReference type="Google" id="ProtNLM"/>
    </source>
</evidence>
<reference evidence="2" key="3">
    <citation type="submission" date="2015-06" db="UniProtKB">
        <authorList>
            <consortium name="EnsemblMetazoa"/>
        </authorList>
    </citation>
    <scope>IDENTIFICATION</scope>
</reference>
<reference evidence="1 3" key="2">
    <citation type="journal article" date="2013" name="Nature">
        <title>Insights into bilaterian evolution from three spiralian genomes.</title>
        <authorList>
            <person name="Simakov O."/>
            <person name="Marletaz F."/>
            <person name="Cho S.J."/>
            <person name="Edsinger-Gonzales E."/>
            <person name="Havlak P."/>
            <person name="Hellsten U."/>
            <person name="Kuo D.H."/>
            <person name="Larsson T."/>
            <person name="Lv J."/>
            <person name="Arendt D."/>
            <person name="Savage R."/>
            <person name="Osoegawa K."/>
            <person name="de Jong P."/>
            <person name="Grimwood J."/>
            <person name="Chapman J.A."/>
            <person name="Shapiro H."/>
            <person name="Aerts A."/>
            <person name="Otillar R.P."/>
            <person name="Terry A.Y."/>
            <person name="Boore J.L."/>
            <person name="Grigoriev I.V."/>
            <person name="Lindberg D.R."/>
            <person name="Seaver E.C."/>
            <person name="Weisblat D.A."/>
            <person name="Putnam N.H."/>
            <person name="Rokhsar D.S."/>
        </authorList>
    </citation>
    <scope>NUCLEOTIDE SEQUENCE</scope>
    <source>
        <strain evidence="1 3">I ESC-2004</strain>
    </source>
</reference>
<dbReference type="EnsemblMetazoa" id="CapteT189880">
    <property type="protein sequence ID" value="CapteP189880"/>
    <property type="gene ID" value="CapteG189880"/>
</dbReference>
<evidence type="ECO:0000313" key="1">
    <source>
        <dbReference type="EMBL" id="ELU11991.1"/>
    </source>
</evidence>
<dbReference type="EMBL" id="AMQN01019800">
    <property type="status" value="NOT_ANNOTATED_CDS"/>
    <property type="molecule type" value="Genomic_DNA"/>
</dbReference>
<dbReference type="InterPro" id="IPR005312">
    <property type="entry name" value="DUF1759"/>
</dbReference>
<reference evidence="3" key="1">
    <citation type="submission" date="2012-12" db="EMBL/GenBank/DDBJ databases">
        <authorList>
            <person name="Hellsten U."/>
            <person name="Grimwood J."/>
            <person name="Chapman J.A."/>
            <person name="Shapiro H."/>
            <person name="Aerts A."/>
            <person name="Otillar R.P."/>
            <person name="Terry A.Y."/>
            <person name="Boore J.L."/>
            <person name="Simakov O."/>
            <person name="Marletaz F."/>
            <person name="Cho S.-J."/>
            <person name="Edsinger-Gonzales E."/>
            <person name="Havlak P."/>
            <person name="Kuo D.-H."/>
            <person name="Larsson T."/>
            <person name="Lv J."/>
            <person name="Arendt D."/>
            <person name="Savage R."/>
            <person name="Osoegawa K."/>
            <person name="de Jong P."/>
            <person name="Lindberg D.R."/>
            <person name="Seaver E.C."/>
            <person name="Weisblat D.A."/>
            <person name="Putnam N.H."/>
            <person name="Grigoriev I.V."/>
            <person name="Rokhsar D.S."/>
        </authorList>
    </citation>
    <scope>NUCLEOTIDE SEQUENCE</scope>
    <source>
        <strain evidence="3">I ESC-2004</strain>
    </source>
</reference>
<dbReference type="Pfam" id="PF03564">
    <property type="entry name" value="DUF1759"/>
    <property type="match status" value="1"/>
</dbReference>
<dbReference type="HOGENOM" id="CLU_767785_0_0_1"/>